<comment type="caution">
    <text evidence="1">The sequence shown here is derived from an EMBL/GenBank/DDBJ whole genome shotgun (WGS) entry which is preliminary data.</text>
</comment>
<sequence>MLDNTKRAIAAGAQALMATYVGYGSLQPLAESTGANPWLLRGIGAVLRGRVPAAGARAMRSAVMPPWLRFRSTRRQPAAASWPWRSMAGDTVNGTDSEGKVF</sequence>
<dbReference type="EMBL" id="BMFW01000052">
    <property type="protein sequence ID" value="GGI02791.1"/>
    <property type="molecule type" value="Genomic_DNA"/>
</dbReference>
<keyword evidence="2" id="KW-1185">Reference proteome</keyword>
<name>A0ABQ2AZ28_9MICC</name>
<reference evidence="2" key="1">
    <citation type="journal article" date="2019" name="Int. J. Syst. Evol. Microbiol.">
        <title>The Global Catalogue of Microorganisms (GCM) 10K type strain sequencing project: providing services to taxonomists for standard genome sequencing and annotation.</title>
        <authorList>
            <consortium name="The Broad Institute Genomics Platform"/>
            <consortium name="The Broad Institute Genome Sequencing Center for Infectious Disease"/>
            <person name="Wu L."/>
            <person name="Ma J."/>
        </authorList>
    </citation>
    <scope>NUCLEOTIDE SEQUENCE [LARGE SCALE GENOMIC DNA]</scope>
    <source>
        <strain evidence="2">CGMCC 1.12778</strain>
    </source>
</reference>
<dbReference type="Proteomes" id="UP000643279">
    <property type="component" value="Unassembled WGS sequence"/>
</dbReference>
<accession>A0ABQ2AZ28</accession>
<proteinExistence type="predicted"/>
<evidence type="ECO:0000313" key="2">
    <source>
        <dbReference type="Proteomes" id="UP000643279"/>
    </source>
</evidence>
<organism evidence="1 2">
    <name type="scientific">Arthrobacter liuii</name>
    <dbReference type="NCBI Taxonomy" id="1476996"/>
    <lineage>
        <taxon>Bacteria</taxon>
        <taxon>Bacillati</taxon>
        <taxon>Actinomycetota</taxon>
        <taxon>Actinomycetes</taxon>
        <taxon>Micrococcales</taxon>
        <taxon>Micrococcaceae</taxon>
        <taxon>Arthrobacter</taxon>
    </lineage>
</organism>
<evidence type="ECO:0000313" key="1">
    <source>
        <dbReference type="EMBL" id="GGI02791.1"/>
    </source>
</evidence>
<gene>
    <name evidence="1" type="ORF">GCM10007170_45330</name>
</gene>
<protein>
    <submittedName>
        <fullName evidence="1">Uncharacterized protein</fullName>
    </submittedName>
</protein>